<dbReference type="InterPro" id="IPR035413">
    <property type="entry name" value="Terminase_L_C"/>
</dbReference>
<dbReference type="PANTHER" id="PTHR39184:SF1">
    <property type="entry name" value="PBSX PHAGE TERMINASE LARGE SUBUNIT"/>
    <property type="match status" value="1"/>
</dbReference>
<dbReference type="InterPro" id="IPR027417">
    <property type="entry name" value="P-loop_NTPase"/>
</dbReference>
<dbReference type="Pfam" id="PF17288">
    <property type="entry name" value="Terminase_3C"/>
    <property type="match status" value="1"/>
</dbReference>
<proteinExistence type="predicted"/>
<dbReference type="Pfam" id="PF04466">
    <property type="entry name" value="Terminase_3"/>
    <property type="match status" value="1"/>
</dbReference>
<feature type="domain" description="Phage terminase large subunit N-terminal" evidence="1">
    <location>
        <begin position="18"/>
        <end position="208"/>
    </location>
</feature>
<dbReference type="RefSeq" id="WP_059434833.1">
    <property type="nucleotide sequence ID" value="NZ_FAVB01000001.1"/>
</dbReference>
<dbReference type="InterPro" id="IPR006437">
    <property type="entry name" value="Phage_terminase_lsu"/>
</dbReference>
<name>A0A0S4R1K3_CAMHY</name>
<sequence>MNISLNKKLKSFITENIRYKVVYGGRGSGKSWNIARMLLLKVASSVEPLRILCTREIQDSIKDSVYKLLKDQIELMELPNFIIQNDIIKHVNGSEFLFKGLYTNLSKIKSFEGVDICWIEEAESISAMSWLILDPTIRKPNSEIWISFNPSSENDIIYQTFILNKPDNAVVIKLNYQDNKYFPEVLREQKDRMRANDPDLYMHIWEGELRKNTNELVFNNKWLIDDFDIPANTHFYFGADWGFANDPNTVIKCFVDSHPSYGSRCLYICDEVCDRPYDDERETSTDISDLPKLWYSMQDIQKFSVICDSARPETIAHMRRAGFKAEAAKKGKSSVEGGIEFIRGFDKIIISPKCKNAIFEFGNYKFKTDKNSGQITNQIIDKYNHCIDALRYALEPLMLQKRKIAFFGVR</sequence>
<dbReference type="Gene3D" id="3.40.50.300">
    <property type="entry name" value="P-loop containing nucleotide triphosphate hydrolases"/>
    <property type="match status" value="1"/>
</dbReference>
<dbReference type="Gene3D" id="3.30.420.280">
    <property type="match status" value="1"/>
</dbReference>
<dbReference type="AlphaFoldDB" id="A0A0S4R1K3"/>
<protein>
    <submittedName>
        <fullName evidence="3">Phage terminase, large subunit, PBSX family</fullName>
    </submittedName>
</protein>
<dbReference type="InterPro" id="IPR035412">
    <property type="entry name" value="Terminase_L_N"/>
</dbReference>
<dbReference type="InterPro" id="IPR052380">
    <property type="entry name" value="Viral_DNA_packaging_terminase"/>
</dbReference>
<dbReference type="Proteomes" id="UP000052237">
    <property type="component" value="Unassembled WGS sequence"/>
</dbReference>
<accession>A0A0S4R1K3</accession>
<evidence type="ECO:0000313" key="4">
    <source>
        <dbReference type="Proteomes" id="UP000052237"/>
    </source>
</evidence>
<dbReference type="NCBIfam" id="TIGR01547">
    <property type="entry name" value="phage_term_2"/>
    <property type="match status" value="1"/>
</dbReference>
<reference evidence="3 4" key="1">
    <citation type="submission" date="2015-11" db="EMBL/GenBank/DDBJ databases">
        <authorList>
            <consortium name="Pathogen Informatics"/>
        </authorList>
    </citation>
    <scope>NUCLEOTIDE SEQUENCE [LARGE SCALE GENOMIC DNA]</scope>
    <source>
        <strain evidence="3 4">006A-0059</strain>
    </source>
</reference>
<organism evidence="3 4">
    <name type="scientific">Campylobacter hyointestinalis subsp. hyointestinalis</name>
    <dbReference type="NCBI Taxonomy" id="91352"/>
    <lineage>
        <taxon>Bacteria</taxon>
        <taxon>Pseudomonadati</taxon>
        <taxon>Campylobacterota</taxon>
        <taxon>Epsilonproteobacteria</taxon>
        <taxon>Campylobacterales</taxon>
        <taxon>Campylobacteraceae</taxon>
        <taxon>Campylobacter</taxon>
    </lineage>
</organism>
<evidence type="ECO:0000313" key="3">
    <source>
        <dbReference type="EMBL" id="CUU68000.1"/>
    </source>
</evidence>
<comment type="caution">
    <text evidence="3">The sequence shown here is derived from an EMBL/GenBank/DDBJ whole genome shotgun (WGS) entry which is preliminary data.</text>
</comment>
<keyword evidence="4" id="KW-1185">Reference proteome</keyword>
<evidence type="ECO:0000259" key="1">
    <source>
        <dbReference type="Pfam" id="PF04466"/>
    </source>
</evidence>
<dbReference type="EMBL" id="FAVB01000001">
    <property type="protein sequence ID" value="CUU68000.1"/>
    <property type="molecule type" value="Genomic_DNA"/>
</dbReference>
<evidence type="ECO:0000259" key="2">
    <source>
        <dbReference type="Pfam" id="PF17288"/>
    </source>
</evidence>
<feature type="domain" description="Phage terminase large subunit C-terminal" evidence="2">
    <location>
        <begin position="240"/>
        <end position="395"/>
    </location>
</feature>
<dbReference type="PANTHER" id="PTHR39184">
    <property type="match status" value="1"/>
</dbReference>
<gene>
    <name evidence="3" type="ORF">ERS686654_00040</name>
</gene>